<dbReference type="InterPro" id="IPR036291">
    <property type="entry name" value="NAD(P)-bd_dom_sf"/>
</dbReference>
<reference evidence="1 2" key="1">
    <citation type="submission" date="2019-04" db="EMBL/GenBank/DDBJ databases">
        <title>Long-read de novo sequencing of Cupriavidus necator H16.</title>
        <authorList>
            <person name="Little G.T."/>
            <person name="Ehsaan M."/>
            <person name="Arenas-Lopez C."/>
            <person name="Jawed K."/>
            <person name="Winzer K."/>
            <person name="Kovacs K."/>
            <person name="Malys N."/>
            <person name="Minton N.P."/>
        </authorList>
    </citation>
    <scope>NUCLEOTIDE SEQUENCE [LARGE SCALE GENOMIC DNA]</scope>
    <source>
        <strain evidence="1 2">H16</strain>
    </source>
</reference>
<dbReference type="Pfam" id="PF13561">
    <property type="entry name" value="adh_short_C2"/>
    <property type="match status" value="1"/>
</dbReference>
<dbReference type="AlphaFoldDB" id="A0AAE5ZGY0"/>
<dbReference type="InterPro" id="IPR002347">
    <property type="entry name" value="SDR_fam"/>
</dbReference>
<name>A0AAE5ZGY0_CUPNH</name>
<dbReference type="SUPFAM" id="SSF51735">
    <property type="entry name" value="NAD(P)-binding Rossmann-fold domains"/>
    <property type="match status" value="1"/>
</dbReference>
<organism evidence="1 2">
    <name type="scientific">Cupriavidus necator (strain ATCC 17699 / DSM 428 / KCTC 22496 / NCIMB 10442 / H16 / Stanier 337)</name>
    <name type="common">Ralstonia eutropha</name>
    <dbReference type="NCBI Taxonomy" id="381666"/>
    <lineage>
        <taxon>Bacteria</taxon>
        <taxon>Pseudomonadati</taxon>
        <taxon>Pseudomonadota</taxon>
        <taxon>Betaproteobacteria</taxon>
        <taxon>Burkholderiales</taxon>
        <taxon>Burkholderiaceae</taxon>
        <taxon>Cupriavidus</taxon>
    </lineage>
</organism>
<proteinExistence type="predicted"/>
<sequence length="172" mass="18331">MAISMPSATRSAIWSRMRRSTARAGCRARNSTSAGASTCTPIGYGAATRIIPEGPFLVEIAACCISSASCNRRIARSRNPSPSWVRRNDLVVRMNSGIPSCFNTLSPGTTDTPLLGRTLGDASGGYVTELSARLPLKKIVPMQQAAAAVMFLIQNDFMNGETLHIDGGQRLV</sequence>
<dbReference type="Gene3D" id="3.40.50.720">
    <property type="entry name" value="NAD(P)-binding Rossmann-like Domain"/>
    <property type="match status" value="1"/>
</dbReference>
<gene>
    <name evidence="1" type="ORF">E6A55_21320</name>
</gene>
<evidence type="ECO:0000313" key="2">
    <source>
        <dbReference type="Proteomes" id="UP000296079"/>
    </source>
</evidence>
<protein>
    <submittedName>
        <fullName evidence="1">SDR family oxidoreductase</fullName>
    </submittedName>
</protein>
<evidence type="ECO:0000313" key="1">
    <source>
        <dbReference type="EMBL" id="QCC03151.1"/>
    </source>
</evidence>
<dbReference type="Proteomes" id="UP000296079">
    <property type="component" value="Chromosome 2"/>
</dbReference>
<dbReference type="EMBL" id="CP039288">
    <property type="protein sequence ID" value="QCC03151.1"/>
    <property type="molecule type" value="Genomic_DNA"/>
</dbReference>
<accession>A0AAE5ZGY0</accession>